<evidence type="ECO:0000313" key="3">
    <source>
        <dbReference type="Proteomes" id="UP000237968"/>
    </source>
</evidence>
<reference evidence="2 3" key="1">
    <citation type="submission" date="2018-03" db="EMBL/GenBank/DDBJ databases">
        <title>Draft Genome Sequences of the Obligatory Marine Myxobacteria Enhygromyxa salina SWB005.</title>
        <authorList>
            <person name="Poehlein A."/>
            <person name="Moghaddam J.A."/>
            <person name="Harms H."/>
            <person name="Alanjari M."/>
            <person name="Koenig G.M."/>
            <person name="Daniel R."/>
            <person name="Schaeberle T.F."/>
        </authorList>
    </citation>
    <scope>NUCLEOTIDE SEQUENCE [LARGE SCALE GENOMIC DNA]</scope>
    <source>
        <strain evidence="2 3">SWB005</strain>
    </source>
</reference>
<feature type="coiled-coil region" evidence="1">
    <location>
        <begin position="83"/>
        <end position="110"/>
    </location>
</feature>
<keyword evidence="1" id="KW-0175">Coiled coil</keyword>
<evidence type="ECO:0000313" key="2">
    <source>
        <dbReference type="EMBL" id="PRP92600.1"/>
    </source>
</evidence>
<name>A0A2S9XIP4_9BACT</name>
<dbReference type="PROSITE" id="PS51257">
    <property type="entry name" value="PROKAR_LIPOPROTEIN"/>
    <property type="match status" value="1"/>
</dbReference>
<dbReference type="EMBL" id="PVNK01000207">
    <property type="protein sequence ID" value="PRP92600.1"/>
    <property type="molecule type" value="Genomic_DNA"/>
</dbReference>
<dbReference type="RefSeq" id="WP_106394035.1">
    <property type="nucleotide sequence ID" value="NZ_PVNK01000207.1"/>
</dbReference>
<dbReference type="Gene3D" id="1.10.30.50">
    <property type="match status" value="1"/>
</dbReference>
<protein>
    <submittedName>
        <fullName evidence="2">Uncharacterized protein</fullName>
    </submittedName>
</protein>
<sequence length="215" mass="23419">MSPHDRAWLLTCSLALGACRPAAAEITAHLDARLAAVEQANAGGDAKLRELEVRAEHIQRATRELLQVWDQVEADMGEAARHLEAAARRQGEATEAYRQAQRDYEQAARNWKIVAVSLMVASLSSSGSSSLCGGQMNTAKVRRVWRKKGYDLDGIDADHIWPKSLGGANHPWNYQRMAASLNRSLGNKLGWKLLNEPVALLRGGAVSAAIALACR</sequence>
<dbReference type="Proteomes" id="UP000237968">
    <property type="component" value="Unassembled WGS sequence"/>
</dbReference>
<dbReference type="OrthoDB" id="9802901at2"/>
<dbReference type="AlphaFoldDB" id="A0A2S9XIP4"/>
<evidence type="ECO:0000256" key="1">
    <source>
        <dbReference type="SAM" id="Coils"/>
    </source>
</evidence>
<gene>
    <name evidence="2" type="ORF">ENSA5_47810</name>
</gene>
<comment type="caution">
    <text evidence="2">The sequence shown here is derived from an EMBL/GenBank/DDBJ whole genome shotgun (WGS) entry which is preliminary data.</text>
</comment>
<keyword evidence="3" id="KW-1185">Reference proteome</keyword>
<accession>A0A2S9XIP4</accession>
<organism evidence="2 3">
    <name type="scientific">Enhygromyxa salina</name>
    <dbReference type="NCBI Taxonomy" id="215803"/>
    <lineage>
        <taxon>Bacteria</taxon>
        <taxon>Pseudomonadati</taxon>
        <taxon>Myxococcota</taxon>
        <taxon>Polyangia</taxon>
        <taxon>Nannocystales</taxon>
        <taxon>Nannocystaceae</taxon>
        <taxon>Enhygromyxa</taxon>
    </lineage>
</organism>
<proteinExistence type="predicted"/>